<dbReference type="Pfam" id="PF01048">
    <property type="entry name" value="PNP_UDP_1"/>
    <property type="match status" value="1"/>
</dbReference>
<organism evidence="4 5">
    <name type="scientific">Streptomyces regalis</name>
    <dbReference type="NCBI Taxonomy" id="68262"/>
    <lineage>
        <taxon>Bacteria</taxon>
        <taxon>Bacillati</taxon>
        <taxon>Actinomycetota</taxon>
        <taxon>Actinomycetes</taxon>
        <taxon>Kitasatosporales</taxon>
        <taxon>Streptomycetaceae</taxon>
        <taxon>Streptomyces</taxon>
    </lineage>
</organism>
<dbReference type="GO" id="GO:0005829">
    <property type="term" value="C:cytosol"/>
    <property type="evidence" value="ECO:0007669"/>
    <property type="project" value="TreeGrafter"/>
</dbReference>
<dbReference type="GO" id="GO:0009116">
    <property type="term" value="P:nucleoside metabolic process"/>
    <property type="evidence" value="ECO:0007669"/>
    <property type="project" value="InterPro"/>
</dbReference>
<name>A0A0X3USI4_9ACTN</name>
<dbReference type="OrthoDB" id="1523230at2"/>
<evidence type="ECO:0000256" key="1">
    <source>
        <dbReference type="ARBA" id="ARBA00022676"/>
    </source>
</evidence>
<dbReference type="Proteomes" id="UP000053923">
    <property type="component" value="Unassembled WGS sequence"/>
</dbReference>
<dbReference type="InterPro" id="IPR000845">
    <property type="entry name" value="Nucleoside_phosphorylase_d"/>
</dbReference>
<keyword evidence="5" id="KW-1185">Reference proteome</keyword>
<dbReference type="InterPro" id="IPR010044">
    <property type="entry name" value="MTAP"/>
</dbReference>
<keyword evidence="1" id="KW-0328">Glycosyltransferase</keyword>
<feature type="domain" description="Nucleoside phosphorylase" evidence="3">
    <location>
        <begin position="2"/>
        <end position="245"/>
    </location>
</feature>
<dbReference type="RefSeq" id="WP_062704051.1">
    <property type="nucleotide sequence ID" value="NZ_LLZG01000153.1"/>
</dbReference>
<reference evidence="5" key="1">
    <citation type="submission" date="2015-10" db="EMBL/GenBank/DDBJ databases">
        <authorList>
            <person name="Ju K.-S."/>
            <person name="Doroghazi J.R."/>
            <person name="Metcalf W.W."/>
        </authorList>
    </citation>
    <scope>NUCLEOTIDE SEQUENCE [LARGE SCALE GENOMIC DNA]</scope>
    <source>
        <strain evidence="5">NRRL 3151</strain>
    </source>
</reference>
<accession>A0A0X3USI4</accession>
<evidence type="ECO:0000259" key="3">
    <source>
        <dbReference type="Pfam" id="PF01048"/>
    </source>
</evidence>
<dbReference type="EMBL" id="LLZG01000153">
    <property type="protein sequence ID" value="KUL35484.1"/>
    <property type="molecule type" value="Genomic_DNA"/>
</dbReference>
<dbReference type="PANTHER" id="PTHR42679">
    <property type="entry name" value="S-METHYL-5'-THIOADENOSINE PHOSPHORYLASE"/>
    <property type="match status" value="1"/>
</dbReference>
<dbReference type="GO" id="GO:0017061">
    <property type="term" value="F:S-methyl-5-thioadenosine phosphorylase activity"/>
    <property type="evidence" value="ECO:0007669"/>
    <property type="project" value="InterPro"/>
</dbReference>
<comment type="caution">
    <text evidence="4">The sequence shown here is derived from an EMBL/GenBank/DDBJ whole genome shotgun (WGS) entry which is preliminary data.</text>
</comment>
<proteinExistence type="predicted"/>
<protein>
    <submittedName>
        <fullName evidence="4">Phosphorylase</fullName>
    </submittedName>
</protein>
<dbReference type="SUPFAM" id="SSF53167">
    <property type="entry name" value="Purine and uridine phosphorylases"/>
    <property type="match status" value="1"/>
</dbReference>
<sequence length="262" mass="27638">MRIGVITGSGSYDWPHLEGATARTVTTEHGEVQVTEGHLKGTDVVHLSRHGRGHRRLSHQVDHKANLAALRARGVDALISLTVCGAVDPAVAPGSLVVFDDLYFPSNRLPDGSPCTWYDTPGQPGRGHWIFDRPFSEPLRQGLINAAGQLGTPVVAQGVYGHVDGPRFNSRSEIAALRAAGVSAVSQTAGPEAVLAGEAELPLALVGFVTDYANGVAPEPEPVEALLERMAASKQIFADLVARAVPELGAVAPAGFVYRFDS</sequence>
<evidence type="ECO:0000256" key="2">
    <source>
        <dbReference type="ARBA" id="ARBA00022679"/>
    </source>
</evidence>
<dbReference type="Gene3D" id="3.40.50.1580">
    <property type="entry name" value="Nucleoside phosphorylase domain"/>
    <property type="match status" value="1"/>
</dbReference>
<gene>
    <name evidence="4" type="ORF">ADL12_20150</name>
</gene>
<evidence type="ECO:0000313" key="5">
    <source>
        <dbReference type="Proteomes" id="UP000053923"/>
    </source>
</evidence>
<evidence type="ECO:0000313" key="4">
    <source>
        <dbReference type="EMBL" id="KUL35484.1"/>
    </source>
</evidence>
<dbReference type="PANTHER" id="PTHR42679:SF2">
    <property type="entry name" value="S-METHYL-5'-THIOADENOSINE PHOSPHORYLASE"/>
    <property type="match status" value="1"/>
</dbReference>
<dbReference type="GO" id="GO:0019509">
    <property type="term" value="P:L-methionine salvage from methylthioadenosine"/>
    <property type="evidence" value="ECO:0007669"/>
    <property type="project" value="TreeGrafter"/>
</dbReference>
<keyword evidence="2" id="KW-0808">Transferase</keyword>
<dbReference type="InterPro" id="IPR035994">
    <property type="entry name" value="Nucleoside_phosphorylase_sf"/>
</dbReference>
<dbReference type="CDD" id="cd09010">
    <property type="entry name" value="MTAP_SsMTAPII_like_MTIP"/>
    <property type="match status" value="1"/>
</dbReference>
<dbReference type="AlphaFoldDB" id="A0A0X3USI4"/>